<dbReference type="Pfam" id="PF02498">
    <property type="entry name" value="Bro-N"/>
    <property type="match status" value="1"/>
</dbReference>
<proteinExistence type="predicted"/>
<dbReference type="InterPro" id="IPR003497">
    <property type="entry name" value="BRO_N_domain"/>
</dbReference>
<name>A0A1X1A4C1_PSEPU</name>
<feature type="domain" description="Bro-N" evidence="1">
    <location>
        <begin position="21"/>
        <end position="128"/>
    </location>
</feature>
<gene>
    <name evidence="2" type="ORF">B7H17_05060</name>
</gene>
<dbReference type="EMBL" id="NBWC01000006">
    <property type="protein sequence ID" value="ORL66650.1"/>
    <property type="molecule type" value="Genomic_DNA"/>
</dbReference>
<dbReference type="SMART" id="SM01040">
    <property type="entry name" value="Bro-N"/>
    <property type="match status" value="1"/>
</dbReference>
<reference evidence="2 3" key="1">
    <citation type="submission" date="2017-04" db="EMBL/GenBank/DDBJ databases">
        <title>Presence of VIM-2 positive Pseudomonas species in chickens and their surrounding environment.</title>
        <authorList>
            <person name="Zhang R."/>
        </authorList>
    </citation>
    <scope>NUCLEOTIDE SEQUENCE [LARGE SCALE GENOMIC DNA]</scope>
    <source>
        <strain evidence="2 3">DZ-C18</strain>
    </source>
</reference>
<evidence type="ECO:0000313" key="2">
    <source>
        <dbReference type="EMBL" id="ORL66650.1"/>
    </source>
</evidence>
<dbReference type="Proteomes" id="UP000193675">
    <property type="component" value="Unassembled WGS sequence"/>
</dbReference>
<dbReference type="PANTHER" id="PTHR36180:SF2">
    <property type="entry name" value="BRO FAMILY PROTEIN"/>
    <property type="match status" value="1"/>
</dbReference>
<accession>A0A1X1A4C1</accession>
<evidence type="ECO:0000259" key="1">
    <source>
        <dbReference type="PROSITE" id="PS51750"/>
    </source>
</evidence>
<dbReference type="PANTHER" id="PTHR36180">
    <property type="entry name" value="DNA-BINDING PROTEIN-RELATED-RELATED"/>
    <property type="match status" value="1"/>
</dbReference>
<protein>
    <submittedName>
        <fullName evidence="2">Transporter</fullName>
    </submittedName>
</protein>
<dbReference type="PROSITE" id="PS51750">
    <property type="entry name" value="BRO_N"/>
    <property type="match status" value="1"/>
</dbReference>
<dbReference type="AlphaFoldDB" id="A0A1X1A4C1"/>
<sequence length="287" mass="32571">MHMQTQSVQALQRVAPQNANHDSVARTVNLFNFEGFDVRVVLIEGEPWFSARDVAEGLGYSNPQKAVRDHCKSPRPVGVNDSFTLGPSANIIPERDVYRLVMRSKLPQAERFEEWVVSEVLPSIRKTGGYSVPSQPADLSKLEILQMALESEKARVLLTVQVEAQAKKIDHLENLFKEGMSHVQFCKGLNGVNVMQVGHFLERRNWLYNESKSGTRYRVAAYARDKYMTEHQQEITPHGKEAFISYTPILLRKGAVRLYELYLAGELPMKKNWDGLYTHDKAVRGAA</sequence>
<evidence type="ECO:0000313" key="3">
    <source>
        <dbReference type="Proteomes" id="UP000193675"/>
    </source>
</evidence>
<comment type="caution">
    <text evidence="2">The sequence shown here is derived from an EMBL/GenBank/DDBJ whole genome shotgun (WGS) entry which is preliminary data.</text>
</comment>
<organism evidence="2 3">
    <name type="scientific">Pseudomonas putida</name>
    <name type="common">Arthrobacter siderocapsulatus</name>
    <dbReference type="NCBI Taxonomy" id="303"/>
    <lineage>
        <taxon>Bacteria</taxon>
        <taxon>Pseudomonadati</taxon>
        <taxon>Pseudomonadota</taxon>
        <taxon>Gammaproteobacteria</taxon>
        <taxon>Pseudomonadales</taxon>
        <taxon>Pseudomonadaceae</taxon>
        <taxon>Pseudomonas</taxon>
    </lineage>
</organism>